<dbReference type="GO" id="GO:0005975">
    <property type="term" value="P:carbohydrate metabolic process"/>
    <property type="evidence" value="ECO:0007669"/>
    <property type="project" value="InterPro"/>
</dbReference>
<proteinExistence type="predicted"/>
<dbReference type="Proteomes" id="UP001139365">
    <property type="component" value="Unassembled WGS sequence"/>
</dbReference>
<dbReference type="Pfam" id="PF00923">
    <property type="entry name" value="TAL_FSA"/>
    <property type="match status" value="1"/>
</dbReference>
<dbReference type="PROSITE" id="PS00958">
    <property type="entry name" value="TRANSALDOLASE_2"/>
    <property type="match status" value="1"/>
</dbReference>
<reference evidence="2 3" key="1">
    <citation type="submission" date="2022-03" db="EMBL/GenBank/DDBJ databases">
        <title>Metagenome-assembled genomes from swine fecal metagenomes.</title>
        <authorList>
            <person name="Holman D.B."/>
            <person name="Kommadath A."/>
        </authorList>
    </citation>
    <scope>NUCLEOTIDE SEQUENCE [LARGE SCALE GENOMIC DNA]</scope>
    <source>
        <strain evidence="2">SUG147</strain>
    </source>
</reference>
<dbReference type="EMBL" id="JALEMU010000032">
    <property type="protein sequence ID" value="MCI5755029.1"/>
    <property type="molecule type" value="Genomic_DNA"/>
</dbReference>
<dbReference type="AlphaFoldDB" id="A0AAE3FGD8"/>
<evidence type="ECO:0000313" key="3">
    <source>
        <dbReference type="Proteomes" id="UP001139365"/>
    </source>
</evidence>
<dbReference type="InterPro" id="IPR018225">
    <property type="entry name" value="Transaldolase_AS"/>
</dbReference>
<sequence length="342" mass="36862">MSENLFMKAMSKTASVYWHDSGKLSEIDEAISNGAVSITLNPFLTYSALESDLPMWREKASEISENYSGDKKAEELTKLVVGYYAEKLRPFYESGKPGEGYVCAQVNPGKCGDAEGMIAQGKSYASVAPNVCIKLPATRAGLTACEELSALGHNVVMTVGMTVPQALMSGEAITKGHERAKKNGIKPGFGAAVIMVGRLDDYLRDVAQDSGLGIAEEDIILAGVACYKRSIKIFEERGYDAYLMAAAFRGIGQVKELAGTATMLSVAPKIAGLLAGTDMTEDISARPVPDHVIGRLSAIKEFVRAYEPDGMKPEEFITFGAVNRTTSQFVESGWNRMKSFSC</sequence>
<evidence type="ECO:0000256" key="1">
    <source>
        <dbReference type="ARBA" id="ARBA00023270"/>
    </source>
</evidence>
<dbReference type="Gene3D" id="3.20.20.70">
    <property type="entry name" value="Aldolase class I"/>
    <property type="match status" value="1"/>
</dbReference>
<name>A0AAE3FGD8_9BACT</name>
<protein>
    <submittedName>
        <fullName evidence="2">Transaldolase family protein</fullName>
    </submittedName>
</protein>
<gene>
    <name evidence="2" type="ORF">MR241_01900</name>
</gene>
<dbReference type="InterPro" id="IPR013785">
    <property type="entry name" value="Aldolase_TIM"/>
</dbReference>
<accession>A0AAE3FGD8</accession>
<evidence type="ECO:0000313" key="2">
    <source>
        <dbReference type="EMBL" id="MCI5755029.1"/>
    </source>
</evidence>
<keyword evidence="1" id="KW-0704">Schiff base</keyword>
<dbReference type="SUPFAM" id="SSF51569">
    <property type="entry name" value="Aldolase"/>
    <property type="match status" value="1"/>
</dbReference>
<dbReference type="InterPro" id="IPR001585">
    <property type="entry name" value="TAL/FSA"/>
</dbReference>
<comment type="caution">
    <text evidence="2">The sequence shown here is derived from an EMBL/GenBank/DDBJ whole genome shotgun (WGS) entry which is preliminary data.</text>
</comment>
<dbReference type="PANTHER" id="PTHR10683">
    <property type="entry name" value="TRANSALDOLASE"/>
    <property type="match status" value="1"/>
</dbReference>
<organism evidence="2 3">
    <name type="scientific">Candidatus Colimorpha enterica</name>
    <dbReference type="NCBI Taxonomy" id="3083063"/>
    <lineage>
        <taxon>Bacteria</taxon>
        <taxon>Pseudomonadati</taxon>
        <taxon>Bacteroidota</taxon>
        <taxon>Bacteroidia</taxon>
        <taxon>Bacteroidales</taxon>
        <taxon>Candidatus Colimorpha</taxon>
    </lineage>
</organism>